<protein>
    <submittedName>
        <fullName evidence="1">Uncharacterized protein</fullName>
    </submittedName>
</protein>
<dbReference type="AlphaFoldDB" id="A0A0F9LF07"/>
<accession>A0A0F9LF07</accession>
<name>A0A0F9LF07_9ZZZZ</name>
<dbReference type="EMBL" id="LAZR01012590">
    <property type="protein sequence ID" value="KKM26025.1"/>
    <property type="molecule type" value="Genomic_DNA"/>
</dbReference>
<evidence type="ECO:0000313" key="1">
    <source>
        <dbReference type="EMBL" id="KKM26025.1"/>
    </source>
</evidence>
<sequence>MATKSGFSWTESWEAGANLSTKQFYFMKDDGTGKAIVCNNLTDIPIGVLENKPDASGKTAEILRFGRGKVSADASASIADFIGPSGDGQAIARPLGSAPTHFIAGAYREAPGATGDIVEADINCVAPPRSPQID</sequence>
<gene>
    <name evidence="1" type="ORF">LCGC14_1589020</name>
</gene>
<proteinExistence type="predicted"/>
<reference evidence="1" key="1">
    <citation type="journal article" date="2015" name="Nature">
        <title>Complex archaea that bridge the gap between prokaryotes and eukaryotes.</title>
        <authorList>
            <person name="Spang A."/>
            <person name="Saw J.H."/>
            <person name="Jorgensen S.L."/>
            <person name="Zaremba-Niedzwiedzka K."/>
            <person name="Martijn J."/>
            <person name="Lind A.E."/>
            <person name="van Eijk R."/>
            <person name="Schleper C."/>
            <person name="Guy L."/>
            <person name="Ettema T.J."/>
        </authorList>
    </citation>
    <scope>NUCLEOTIDE SEQUENCE</scope>
</reference>
<comment type="caution">
    <text evidence="1">The sequence shown here is derived from an EMBL/GenBank/DDBJ whole genome shotgun (WGS) entry which is preliminary data.</text>
</comment>
<organism evidence="1">
    <name type="scientific">marine sediment metagenome</name>
    <dbReference type="NCBI Taxonomy" id="412755"/>
    <lineage>
        <taxon>unclassified sequences</taxon>
        <taxon>metagenomes</taxon>
        <taxon>ecological metagenomes</taxon>
    </lineage>
</organism>